<evidence type="ECO:0000256" key="10">
    <source>
        <dbReference type="ARBA" id="ARBA00043147"/>
    </source>
</evidence>
<name>A0A9X0ZUE1_NEIEL</name>
<comment type="catalytic activity">
    <reaction evidence="3">
        <text>uridine(2604) in 23S rRNA = pseudouridine(2604) in 23S rRNA</text>
        <dbReference type="Rhea" id="RHEA:38875"/>
        <dbReference type="Rhea" id="RHEA-COMP:10093"/>
        <dbReference type="Rhea" id="RHEA-COMP:10094"/>
        <dbReference type="ChEBI" id="CHEBI:65314"/>
        <dbReference type="ChEBI" id="CHEBI:65315"/>
        <dbReference type="EC" id="5.4.99.21"/>
    </reaction>
</comment>
<dbReference type="Pfam" id="PF00849">
    <property type="entry name" value="PseudoU_synth_2"/>
    <property type="match status" value="1"/>
</dbReference>
<evidence type="ECO:0000256" key="5">
    <source>
        <dbReference type="ARBA" id="ARBA00039989"/>
    </source>
</evidence>
<reference evidence="13" key="1">
    <citation type="submission" date="2021-04" db="EMBL/GenBank/DDBJ databases">
        <title>Genomic characterization of endocarditis-associated Neisseria elongata subsp. nitroreducens.</title>
        <authorList>
            <person name="Schorner M."/>
            <person name="Passarelli-Araujo H."/>
            <person name="Scheffer M."/>
            <person name="Barazzetti F."/>
            <person name="Martins J."/>
            <person name="Machado H."/>
            <person name="Palmeiro J."/>
            <person name="Bazzo M."/>
        </authorList>
    </citation>
    <scope>NUCLEOTIDE SEQUENCE</scope>
    <source>
        <strain evidence="13">Nel_M001</strain>
    </source>
</reference>
<dbReference type="PROSITE" id="PS50889">
    <property type="entry name" value="S4"/>
    <property type="match status" value="1"/>
</dbReference>
<dbReference type="NCBIfam" id="TIGR00093">
    <property type="entry name" value="pseudouridine synthase"/>
    <property type="match status" value="1"/>
</dbReference>
<dbReference type="Gene3D" id="3.10.290.10">
    <property type="entry name" value="RNA-binding S4 domain"/>
    <property type="match status" value="1"/>
</dbReference>
<evidence type="ECO:0000256" key="4">
    <source>
        <dbReference type="ARBA" id="ARBA00038922"/>
    </source>
</evidence>
<dbReference type="Proteomes" id="UP000708805">
    <property type="component" value="Unassembled WGS sequence"/>
</dbReference>
<evidence type="ECO:0000313" key="14">
    <source>
        <dbReference type="Proteomes" id="UP000708805"/>
    </source>
</evidence>
<gene>
    <name evidence="13" type="ORF">J8641_08480</name>
</gene>
<dbReference type="RefSeq" id="WP_049249371.1">
    <property type="nucleotide sequence ID" value="NZ_JAGJWT010000007.1"/>
</dbReference>
<dbReference type="InterPro" id="IPR000748">
    <property type="entry name" value="PsdUridine_synth_RsuA/RluB/E/F"/>
</dbReference>
<dbReference type="EMBL" id="JAGJWT010000007">
    <property type="protein sequence ID" value="MBS9340836.1"/>
    <property type="molecule type" value="Genomic_DNA"/>
</dbReference>
<feature type="domain" description="RNA-binding S4" evidence="12">
    <location>
        <begin position="7"/>
        <end position="66"/>
    </location>
</feature>
<evidence type="ECO:0000313" key="13">
    <source>
        <dbReference type="EMBL" id="MBS9340836.1"/>
    </source>
</evidence>
<evidence type="ECO:0000256" key="3">
    <source>
        <dbReference type="ARBA" id="ARBA00036535"/>
    </source>
</evidence>
<evidence type="ECO:0000256" key="6">
    <source>
        <dbReference type="ARBA" id="ARBA00041420"/>
    </source>
</evidence>
<organism evidence="13 14">
    <name type="scientific">Neisseria elongata subsp. nitroreducens</name>
    <dbReference type="NCBI Taxonomy" id="90367"/>
    <lineage>
        <taxon>Bacteria</taxon>
        <taxon>Pseudomonadati</taxon>
        <taxon>Pseudomonadota</taxon>
        <taxon>Betaproteobacteria</taxon>
        <taxon>Neisseriales</taxon>
        <taxon>Neisseriaceae</taxon>
        <taxon>Neisseria</taxon>
    </lineage>
</organism>
<comment type="catalytic activity">
    <reaction evidence="2">
        <text>uridine(35) in tRNA(Tyr) = pseudouridine(35) in tRNA(Tyr)</text>
        <dbReference type="Rhea" id="RHEA:60556"/>
        <dbReference type="Rhea" id="RHEA-COMP:15607"/>
        <dbReference type="Rhea" id="RHEA-COMP:15608"/>
        <dbReference type="ChEBI" id="CHEBI:65314"/>
        <dbReference type="ChEBI" id="CHEBI:65315"/>
    </reaction>
</comment>
<dbReference type="AlphaFoldDB" id="A0A9X0ZUE1"/>
<proteinExistence type="predicted"/>
<dbReference type="PANTHER" id="PTHR47683:SF2">
    <property type="entry name" value="RNA-BINDING S4 DOMAIN-CONTAINING PROTEIN"/>
    <property type="match status" value="1"/>
</dbReference>
<dbReference type="FunFam" id="3.30.70.1560:FF:000005">
    <property type="entry name" value="RNA pseudouridylate synthase"/>
    <property type="match status" value="1"/>
</dbReference>
<dbReference type="GO" id="GO:0160138">
    <property type="term" value="F:23S rRNA pseudouridine(2604) synthase activity"/>
    <property type="evidence" value="ECO:0007669"/>
    <property type="project" value="UniProtKB-EC"/>
</dbReference>
<dbReference type="SUPFAM" id="SSF55174">
    <property type="entry name" value="Alpha-L RNA-binding motif"/>
    <property type="match status" value="1"/>
</dbReference>
<dbReference type="InterPro" id="IPR006145">
    <property type="entry name" value="PsdUridine_synth_RsuA/RluA"/>
</dbReference>
<dbReference type="SUPFAM" id="SSF55120">
    <property type="entry name" value="Pseudouridine synthase"/>
    <property type="match status" value="1"/>
</dbReference>
<accession>A0A9X0ZUE1</accession>
<dbReference type="InterPro" id="IPR020094">
    <property type="entry name" value="TruA/RsuA/RluB/E/F_N"/>
</dbReference>
<dbReference type="GO" id="GO:0003723">
    <property type="term" value="F:RNA binding"/>
    <property type="evidence" value="ECO:0007669"/>
    <property type="project" value="UniProtKB-KW"/>
</dbReference>
<dbReference type="CDD" id="cd00165">
    <property type="entry name" value="S4"/>
    <property type="match status" value="1"/>
</dbReference>
<dbReference type="SMART" id="SM00363">
    <property type="entry name" value="S4"/>
    <property type="match status" value="1"/>
</dbReference>
<comment type="caution">
    <text evidence="13">The sequence shown here is derived from an EMBL/GenBank/DDBJ whole genome shotgun (WGS) entry which is preliminary data.</text>
</comment>
<evidence type="ECO:0000256" key="11">
    <source>
        <dbReference type="PROSITE-ProRule" id="PRU00182"/>
    </source>
</evidence>
<dbReference type="PANTHER" id="PTHR47683">
    <property type="entry name" value="PSEUDOURIDINE SYNTHASE FAMILY PROTEIN-RELATED"/>
    <property type="match status" value="1"/>
</dbReference>
<evidence type="ECO:0000256" key="1">
    <source>
        <dbReference type="ARBA" id="ARBA00023235"/>
    </source>
</evidence>
<dbReference type="Gene3D" id="3.30.70.1560">
    <property type="entry name" value="Alpha-L RNA-binding motif"/>
    <property type="match status" value="1"/>
</dbReference>
<dbReference type="Gene3D" id="3.30.70.580">
    <property type="entry name" value="Pseudouridine synthase I, catalytic domain, N-terminal subdomain"/>
    <property type="match status" value="1"/>
</dbReference>
<protein>
    <recommendedName>
        <fullName evidence="5">Dual-specificity RNA pseudouridine synthase RluF</fullName>
        <ecNumber evidence="4">5.4.99.21</ecNumber>
    </recommendedName>
    <alternativeName>
        <fullName evidence="7">23S rRNA pseudouridine(2604) synthase</fullName>
    </alternativeName>
    <alternativeName>
        <fullName evidence="9">Ribosomal large subunit pseudouridine synthase F</fullName>
    </alternativeName>
    <alternativeName>
        <fullName evidence="8">rRNA pseudouridylate synthase F</fullName>
    </alternativeName>
    <alternativeName>
        <fullName evidence="10">rRNA-uridine isomerase F</fullName>
    </alternativeName>
    <alternativeName>
        <fullName evidence="6">tRNA(Tyr) pseudouridine(35) synthase</fullName>
    </alternativeName>
</protein>
<dbReference type="InterPro" id="IPR050343">
    <property type="entry name" value="RsuA_PseudoU_synthase"/>
</dbReference>
<evidence type="ECO:0000256" key="9">
    <source>
        <dbReference type="ARBA" id="ARBA00042890"/>
    </source>
</evidence>
<keyword evidence="11" id="KW-0694">RNA-binding</keyword>
<evidence type="ECO:0000256" key="2">
    <source>
        <dbReference type="ARBA" id="ARBA00036390"/>
    </source>
</evidence>
<dbReference type="InterPro" id="IPR020103">
    <property type="entry name" value="PsdUridine_synth_cat_dom_sf"/>
</dbReference>
<dbReference type="InterPro" id="IPR036986">
    <property type="entry name" value="S4_RNA-bd_sf"/>
</dbReference>
<evidence type="ECO:0000256" key="7">
    <source>
        <dbReference type="ARBA" id="ARBA00041697"/>
    </source>
</evidence>
<dbReference type="Pfam" id="PF01479">
    <property type="entry name" value="S4"/>
    <property type="match status" value="1"/>
</dbReference>
<dbReference type="EC" id="5.4.99.21" evidence="4"/>
<dbReference type="InterPro" id="IPR002942">
    <property type="entry name" value="S4_RNA-bd"/>
</dbReference>
<evidence type="ECO:0000259" key="12">
    <source>
        <dbReference type="SMART" id="SM00363"/>
    </source>
</evidence>
<dbReference type="GO" id="GO:0000455">
    <property type="term" value="P:enzyme-directed rRNA pseudouridine synthesis"/>
    <property type="evidence" value="ECO:0007669"/>
    <property type="project" value="UniProtKB-ARBA"/>
</dbReference>
<dbReference type="InterPro" id="IPR042092">
    <property type="entry name" value="PsdUridine_s_RsuA/RluB/E/F_cat"/>
</dbReference>
<evidence type="ECO:0000256" key="8">
    <source>
        <dbReference type="ARBA" id="ARBA00042843"/>
    </source>
</evidence>
<sequence length="245" mass="27654">MNPQEPVRLSKRMAELKLCSRREADGYIEQGWVKVNGRTAVLGQKVTAADRIELAKQAHETQAQRVTVLLNKPVGYVSGQPEKDYRAAVELITAENRWDGDTSRIPYRDGHKKGLAPAGRLDIDSVGLLVLTQDGRIAKQLIGGDSGIEKEYLVRVKGRLSEEGLRLLNHGLSLDGEKLRPAKVEWQNEDQLRFILKQGKKRQIRRMCELVGLRVTGLKRIRMGQVKLGALPPGKWRYLGKDERF</sequence>
<keyword evidence="1" id="KW-0413">Isomerase</keyword>